<dbReference type="KEGG" id="mgk:FSB76_28105"/>
<evidence type="ECO:0008006" key="4">
    <source>
        <dbReference type="Google" id="ProtNLM"/>
    </source>
</evidence>
<dbReference type="OrthoDB" id="6388779at2"/>
<evidence type="ECO:0000313" key="3">
    <source>
        <dbReference type="Proteomes" id="UP000321362"/>
    </source>
</evidence>
<accession>A0A5B8W6J5</accession>
<dbReference type="RefSeq" id="WP_147059409.1">
    <property type="nucleotide sequence ID" value="NZ_CP042437.1"/>
</dbReference>
<sequence length="257" mass="28171">MKKALILAAVLFTIGLKNSFAQTVTNPDIESTDSPTSTITKIETDQQYTVVSFRHYAGSDNAWAVLNREIYIQTDVDNKHYGYVKSEGIAVAPETRNTLKKLNDKLEFKVYFKKIPANAKTIDIIERAGKRSDGINYFNFYNVDVTHSSPGDKGIKITNVELLPPPPVNGTEQPSSDGANGMANAMGAMGPMYASMAKSLLDAQFAYFKQPGKIAEIAKLNKEYFDALTKEGFTNDQALKIITANSIIPKSASINGQ</sequence>
<feature type="chain" id="PRO_5022978577" description="SH3 domain-containing protein" evidence="1">
    <location>
        <begin position="22"/>
        <end position="257"/>
    </location>
</feature>
<dbReference type="Proteomes" id="UP000321362">
    <property type="component" value="Chromosome"/>
</dbReference>
<dbReference type="EMBL" id="CP042437">
    <property type="protein sequence ID" value="QEC79630.1"/>
    <property type="molecule type" value="Genomic_DNA"/>
</dbReference>
<gene>
    <name evidence="2" type="ORF">FSB76_28105</name>
</gene>
<organism evidence="2 3">
    <name type="scientific">Mucilaginibacter ginsenosidivorax</name>
    <dbReference type="NCBI Taxonomy" id="862126"/>
    <lineage>
        <taxon>Bacteria</taxon>
        <taxon>Pseudomonadati</taxon>
        <taxon>Bacteroidota</taxon>
        <taxon>Sphingobacteriia</taxon>
        <taxon>Sphingobacteriales</taxon>
        <taxon>Sphingobacteriaceae</taxon>
        <taxon>Mucilaginibacter</taxon>
    </lineage>
</organism>
<keyword evidence="3" id="KW-1185">Reference proteome</keyword>
<keyword evidence="1" id="KW-0732">Signal</keyword>
<protein>
    <recommendedName>
        <fullName evidence="4">SH3 domain-containing protein</fullName>
    </recommendedName>
</protein>
<evidence type="ECO:0000313" key="2">
    <source>
        <dbReference type="EMBL" id="QEC79630.1"/>
    </source>
</evidence>
<name>A0A5B8W6J5_9SPHI</name>
<feature type="signal peptide" evidence="1">
    <location>
        <begin position="1"/>
        <end position="21"/>
    </location>
</feature>
<evidence type="ECO:0000256" key="1">
    <source>
        <dbReference type="SAM" id="SignalP"/>
    </source>
</evidence>
<dbReference type="AlphaFoldDB" id="A0A5B8W6J5"/>
<reference evidence="2 3" key="1">
    <citation type="journal article" date="2013" name="J. Microbiol.">
        <title>Mucilaginibacter ginsenosidivorax sp. nov., with ginsenoside converting activity isolated from sediment.</title>
        <authorList>
            <person name="Kim J.K."/>
            <person name="Choi T.E."/>
            <person name="Liu Q.M."/>
            <person name="Park H.Y."/>
            <person name="Yi T.H."/>
            <person name="Yoon M.H."/>
            <person name="Kim S.C."/>
            <person name="Im W.T."/>
        </authorList>
    </citation>
    <scope>NUCLEOTIDE SEQUENCE [LARGE SCALE GENOMIC DNA]</scope>
    <source>
        <strain evidence="2 3">KHI28</strain>
    </source>
</reference>
<proteinExistence type="predicted"/>